<evidence type="ECO:0000313" key="3">
    <source>
        <dbReference type="EMBL" id="EGD80121.1"/>
    </source>
</evidence>
<dbReference type="EMBL" id="GL832990">
    <property type="protein sequence ID" value="EGD80121.1"/>
    <property type="molecule type" value="Genomic_DNA"/>
</dbReference>
<reference evidence="3" key="1">
    <citation type="submission" date="2009-08" db="EMBL/GenBank/DDBJ databases">
        <title>Annotation of Salpingoeca rosetta.</title>
        <authorList>
            <consortium name="The Broad Institute Genome Sequencing Platform"/>
            <person name="Russ C."/>
            <person name="Cuomo C."/>
            <person name="Burger G."/>
            <person name="Gray M.W."/>
            <person name="Holland P.W.H."/>
            <person name="King N."/>
            <person name="Lang F.B.F."/>
            <person name="Roger A.J."/>
            <person name="Ruiz-Trillo I."/>
            <person name="Young S.K."/>
            <person name="Zeng Q."/>
            <person name="Gargeya S."/>
            <person name="Alvarado L."/>
            <person name="Berlin A."/>
            <person name="Chapman S.B."/>
            <person name="Chen Z."/>
            <person name="Freedman E."/>
            <person name="Gellesch M."/>
            <person name="Goldberg J."/>
            <person name="Griggs A."/>
            <person name="Gujja S."/>
            <person name="Heilman E."/>
            <person name="Heiman D."/>
            <person name="Howarth C."/>
            <person name="Mehta T."/>
            <person name="Neiman D."/>
            <person name="Pearson M."/>
            <person name="Roberts A."/>
            <person name="Saif S."/>
            <person name="Shea T."/>
            <person name="Shenoy N."/>
            <person name="Sisk P."/>
            <person name="Stolte C."/>
            <person name="Sykes S."/>
            <person name="White J."/>
            <person name="Yandava C."/>
            <person name="Haas B."/>
            <person name="Nusbaum C."/>
            <person name="Birren B."/>
        </authorList>
    </citation>
    <scope>NUCLEOTIDE SEQUENCE [LARGE SCALE GENOMIC DNA]</scope>
    <source>
        <strain evidence="3">ATCC 50818</strain>
    </source>
</reference>
<evidence type="ECO:0000259" key="2">
    <source>
        <dbReference type="Pfam" id="PF07534"/>
    </source>
</evidence>
<keyword evidence="4" id="KW-1185">Reference proteome</keyword>
<proteinExistence type="predicted"/>
<feature type="compositionally biased region" description="Basic and acidic residues" evidence="1">
    <location>
        <begin position="280"/>
        <end position="294"/>
    </location>
</feature>
<name>F2UR66_SALR5</name>
<feature type="compositionally biased region" description="Basic and acidic residues" evidence="1">
    <location>
        <begin position="237"/>
        <end position="251"/>
    </location>
</feature>
<feature type="compositionally biased region" description="Basic residues" evidence="1">
    <location>
        <begin position="295"/>
        <end position="304"/>
    </location>
</feature>
<feature type="compositionally biased region" description="Basic and acidic residues" evidence="1">
    <location>
        <begin position="8"/>
        <end position="24"/>
    </location>
</feature>
<gene>
    <name evidence="3" type="ORF">PTSG_10395</name>
</gene>
<evidence type="ECO:0000256" key="1">
    <source>
        <dbReference type="SAM" id="MobiDB-lite"/>
    </source>
</evidence>
<dbReference type="GeneID" id="16068976"/>
<feature type="domain" description="TLDc" evidence="2">
    <location>
        <begin position="110"/>
        <end position="228"/>
    </location>
</feature>
<feature type="region of interest" description="Disordered" evidence="1">
    <location>
        <begin position="1"/>
        <end position="24"/>
    </location>
</feature>
<protein>
    <recommendedName>
        <fullName evidence="2">TLDc domain-containing protein</fullName>
    </recommendedName>
</protein>
<feature type="region of interest" description="Disordered" evidence="1">
    <location>
        <begin position="280"/>
        <end position="304"/>
    </location>
</feature>
<dbReference type="AlphaFoldDB" id="F2UR66"/>
<organism evidence="4">
    <name type="scientific">Salpingoeca rosetta (strain ATCC 50818 / BSB-021)</name>
    <dbReference type="NCBI Taxonomy" id="946362"/>
    <lineage>
        <taxon>Eukaryota</taxon>
        <taxon>Choanoflagellata</taxon>
        <taxon>Craspedida</taxon>
        <taxon>Salpingoecidae</taxon>
        <taxon>Salpingoeca</taxon>
    </lineage>
</organism>
<dbReference type="InterPro" id="IPR006571">
    <property type="entry name" value="TLDc_dom"/>
</dbReference>
<dbReference type="InParanoid" id="F2UR66"/>
<dbReference type="Pfam" id="PF07534">
    <property type="entry name" value="TLD"/>
    <property type="match status" value="1"/>
</dbReference>
<dbReference type="OrthoDB" id="289228at2759"/>
<feature type="region of interest" description="Disordered" evidence="1">
    <location>
        <begin position="235"/>
        <end position="265"/>
    </location>
</feature>
<dbReference type="eggNOG" id="KOG4636">
    <property type="taxonomic scope" value="Eukaryota"/>
</dbReference>
<evidence type="ECO:0000313" key="4">
    <source>
        <dbReference type="Proteomes" id="UP000007799"/>
    </source>
</evidence>
<dbReference type="RefSeq" id="XP_004988446.1">
    <property type="nucleotide sequence ID" value="XM_004988389.1"/>
</dbReference>
<dbReference type="Proteomes" id="UP000007799">
    <property type="component" value="Unassembled WGS sequence"/>
</dbReference>
<dbReference type="KEGG" id="sre:PTSG_10395"/>
<accession>F2UR66</accession>
<sequence length="304" mass="33746">MGQGSSHQHKEGASRGETSEEAKSQHLKWLKTRFEELRDVSAGLSAETFDKLLAFPGADSIGYRWIAKHPDLKDVPALTFDNFVTIVSDSTHQTSAEFMFMLFSKDDSVLSREGPSITVVRAADGSVFAVAVDDEWRERACVWGGDACRLMRAAPSVAMSADTIKVYDDLRTRHKEHGFGFGRNPSQQDTALLWLDSSFSSATTTFCEGAADTHQTLNIDRIEVWGCGGDDALSQQDRQRKRDQLAAEQRQRAKRPGAEDWSDSVDRQLLSMAGVLTLDEQAREDVGHMRAEHKDKHHSSSSAN</sequence>